<dbReference type="AlphaFoldDB" id="A0A9Q3JVP4"/>
<feature type="domain" description="Reverse transcriptase Ty1/copia-type" evidence="1">
    <location>
        <begin position="86"/>
        <end position="173"/>
    </location>
</feature>
<accession>A0A9Q3JVP4</accession>
<proteinExistence type="predicted"/>
<evidence type="ECO:0000259" key="1">
    <source>
        <dbReference type="Pfam" id="PF07727"/>
    </source>
</evidence>
<keyword evidence="3" id="KW-1185">Reference proteome</keyword>
<dbReference type="InterPro" id="IPR013103">
    <property type="entry name" value="RVT_2"/>
</dbReference>
<evidence type="ECO:0000313" key="3">
    <source>
        <dbReference type="Proteomes" id="UP000765509"/>
    </source>
</evidence>
<dbReference type="PANTHER" id="PTHR11439">
    <property type="entry name" value="GAG-POL-RELATED RETROTRANSPOSON"/>
    <property type="match status" value="1"/>
</dbReference>
<reference evidence="2" key="1">
    <citation type="submission" date="2021-03" db="EMBL/GenBank/DDBJ databases">
        <title>Draft genome sequence of rust myrtle Austropuccinia psidii MF-1, a brazilian biotype.</title>
        <authorList>
            <person name="Quecine M.C."/>
            <person name="Pachon D.M.R."/>
            <person name="Bonatelli M.L."/>
            <person name="Correr F.H."/>
            <person name="Franceschini L.M."/>
            <person name="Leite T.F."/>
            <person name="Margarido G.R.A."/>
            <person name="Almeida C.A."/>
            <person name="Ferrarezi J.A."/>
            <person name="Labate C.A."/>
        </authorList>
    </citation>
    <scope>NUCLEOTIDE SEQUENCE</scope>
    <source>
        <strain evidence="2">MF-1</strain>
    </source>
</reference>
<feature type="non-terminal residue" evidence="2">
    <location>
        <position position="1"/>
    </location>
</feature>
<dbReference type="CDD" id="cd09272">
    <property type="entry name" value="RNase_HI_RT_Ty1"/>
    <property type="match status" value="1"/>
</dbReference>
<dbReference type="Proteomes" id="UP000765509">
    <property type="component" value="Unassembled WGS sequence"/>
</dbReference>
<name>A0A9Q3JVP4_9BASI</name>
<protein>
    <recommendedName>
        <fullName evidence="1">Reverse transcriptase Ty1/copia-type domain-containing protein</fullName>
    </recommendedName>
</protein>
<evidence type="ECO:0000313" key="2">
    <source>
        <dbReference type="EMBL" id="MBW0568607.1"/>
    </source>
</evidence>
<sequence length="441" mass="49207">VTFPDFNTAPSPQTGSNGGLSHLLNVALGEFPTEEIHLKQEQAALNLSKSSNLSIPSSFQSAMKHPPNDKWKRACFVELEQLRKRHVYDLVDLSDEMKVIGHQWVFDLKQDADGTVTKFKARFCAQGDSQRPGIDCGETYAPTASLLCLHLLLSVAKFCKWNLASFDVSGAYFYSPEGRRYFVIWIHVDDGVVASNSALMLESFQIAIQSQLEVELFPTIHKIVGLHCSIDNNKIRLSQPSLIQGILKSYNRPIVKHESTMSTIYFVNQSQPTDSCMDSTSFQYFIGSLSYLVSGTRPDLAFAINKLARHSANPCLKHWLALDHLVGYLLQTQDFHLSLKPSSLDLDLWMDAGWGGSLERSHSGCLMKLGNCPIFWFSKKQTAVAFSTCAAEYIALSDATQHLVQVINHLTHFVSPFKKQILCENEAAIGISANALSRKRM</sequence>
<organism evidence="2 3">
    <name type="scientific">Austropuccinia psidii MF-1</name>
    <dbReference type="NCBI Taxonomy" id="1389203"/>
    <lineage>
        <taxon>Eukaryota</taxon>
        <taxon>Fungi</taxon>
        <taxon>Dikarya</taxon>
        <taxon>Basidiomycota</taxon>
        <taxon>Pucciniomycotina</taxon>
        <taxon>Pucciniomycetes</taxon>
        <taxon>Pucciniales</taxon>
        <taxon>Sphaerophragmiaceae</taxon>
        <taxon>Austropuccinia</taxon>
    </lineage>
</organism>
<gene>
    <name evidence="2" type="ORF">O181_108322</name>
</gene>
<dbReference type="Pfam" id="PF07727">
    <property type="entry name" value="RVT_2"/>
    <property type="match status" value="1"/>
</dbReference>
<dbReference type="PANTHER" id="PTHR11439:SF483">
    <property type="entry name" value="PEPTIDE SYNTHASE GLIP-LIKE, PUTATIVE (AFU_ORTHOLOGUE AFUA_3G12920)-RELATED"/>
    <property type="match status" value="1"/>
</dbReference>
<dbReference type="EMBL" id="AVOT02082944">
    <property type="protein sequence ID" value="MBW0568607.1"/>
    <property type="molecule type" value="Genomic_DNA"/>
</dbReference>
<comment type="caution">
    <text evidence="2">The sequence shown here is derived from an EMBL/GenBank/DDBJ whole genome shotgun (WGS) entry which is preliminary data.</text>
</comment>